<dbReference type="PANTHER" id="PTHR42929:SF5">
    <property type="entry name" value="ABC TRANSPORTER PERMEASE PROTEIN"/>
    <property type="match status" value="1"/>
</dbReference>
<comment type="similarity">
    <text evidence="2">Belongs to the binding-protein-dependent transport system permease family. CysTW subfamily.</text>
</comment>
<evidence type="ECO:0000256" key="2">
    <source>
        <dbReference type="ARBA" id="ARBA00007069"/>
    </source>
</evidence>
<dbReference type="Gene3D" id="1.10.3720.10">
    <property type="entry name" value="MetI-like"/>
    <property type="match status" value="2"/>
</dbReference>
<feature type="transmembrane region" description="Helical" evidence="8">
    <location>
        <begin position="436"/>
        <end position="459"/>
    </location>
</feature>
<feature type="transmembrane region" description="Helical" evidence="8">
    <location>
        <begin position="405"/>
        <end position="424"/>
    </location>
</feature>
<evidence type="ECO:0000256" key="6">
    <source>
        <dbReference type="ARBA" id="ARBA00022989"/>
    </source>
</evidence>
<dbReference type="InterPro" id="IPR000515">
    <property type="entry name" value="MetI-like"/>
</dbReference>
<name>A0A242NAB2_CABSO</name>
<reference evidence="10 11" key="1">
    <citation type="submission" date="2017-03" db="EMBL/GenBank/DDBJ databases">
        <title>Genome analysis of strain PAMC 26510.</title>
        <authorList>
            <person name="Oh H.-M."/>
            <person name="Yang J.-A."/>
        </authorList>
    </citation>
    <scope>NUCLEOTIDE SEQUENCE [LARGE SCALE GENOMIC DNA]</scope>
    <source>
        <strain evidence="10 11">PAMC 26510</strain>
    </source>
</reference>
<dbReference type="AlphaFoldDB" id="A0A242NAB2"/>
<sequence>MTLAIRVPRSTDTARRRSAWLAASLRFAPVVPTLLFLLVFFILPVGEILQGGLVNSDGTYGFGQFARIARTPVYAKVLWTTFSISLLTAAFSVVLGYPVAYLLSRVSDRVRERWLLWIMLPFWTSYLVKTYAWMLLLSKTGVLSSIALALGIVHETTGTIPSLTGVLIGMVHSMLPLAVMTMLPVMRGIDERLSQAAETLGAERSTSFFTMFLPLSSPGVAAAGLLVFVSSLGFFIVPALLGSPRETMIAQLVISSVLELFDMHFAGALSTVLLICSIAIFFLYDRMVGLTSLTGEVRERQRTSRAQGLKLALLIWVGRICAPLARRRETFRQGDGVRLVSPLGLFTIAVMIVLVVLVVPVLSVIPYAFTRGDFIAFPPKLFSVRWFGTFLGSPVWQSAVIRSFVVGFGTAVLSVVLGFGATLAMTRMPQRAVKPVFALMVAPLIVPRIVVAVGLLYLLSRFGLTGTNTGLIIGHTVLAIPYVVVTLAAGFQRFDWRLDDAARVMGASSFQRIRTVVLPLLMASVSAAFLFAFLVSFDDLTIAIFVSGGINTTLPKQMWDDIQLAITPTLAAVSTTLVVLIALVISVSSWLKRRTR</sequence>
<evidence type="ECO:0000256" key="7">
    <source>
        <dbReference type="ARBA" id="ARBA00023136"/>
    </source>
</evidence>
<feature type="transmembrane region" description="Helical" evidence="8">
    <location>
        <begin position="77"/>
        <end position="102"/>
    </location>
</feature>
<dbReference type="RefSeq" id="WP_086380447.1">
    <property type="nucleotide sequence ID" value="NZ_NBTY01000006.1"/>
</dbReference>
<feature type="transmembrane region" description="Helical" evidence="8">
    <location>
        <begin position="263"/>
        <end position="284"/>
    </location>
</feature>
<dbReference type="Pfam" id="PF00528">
    <property type="entry name" value="BPD_transp_1"/>
    <property type="match status" value="2"/>
</dbReference>
<feature type="transmembrane region" description="Helical" evidence="8">
    <location>
        <begin position="163"/>
        <end position="185"/>
    </location>
</feature>
<feature type="transmembrane region" description="Helical" evidence="8">
    <location>
        <begin position="20"/>
        <end position="43"/>
    </location>
</feature>
<evidence type="ECO:0000256" key="3">
    <source>
        <dbReference type="ARBA" id="ARBA00022448"/>
    </source>
</evidence>
<organism evidence="10 11">
    <name type="scientific">Caballeronia sordidicola</name>
    <name type="common">Burkholderia sordidicola</name>
    <dbReference type="NCBI Taxonomy" id="196367"/>
    <lineage>
        <taxon>Bacteria</taxon>
        <taxon>Pseudomonadati</taxon>
        <taxon>Pseudomonadota</taxon>
        <taxon>Betaproteobacteria</taxon>
        <taxon>Burkholderiales</taxon>
        <taxon>Burkholderiaceae</taxon>
        <taxon>Caballeronia</taxon>
    </lineage>
</organism>
<evidence type="ECO:0000256" key="1">
    <source>
        <dbReference type="ARBA" id="ARBA00004651"/>
    </source>
</evidence>
<comment type="caution">
    <text evidence="10">The sequence shown here is derived from an EMBL/GenBank/DDBJ whole genome shotgun (WGS) entry which is preliminary data.</text>
</comment>
<keyword evidence="3 8" id="KW-0813">Transport</keyword>
<evidence type="ECO:0000256" key="5">
    <source>
        <dbReference type="ARBA" id="ARBA00022692"/>
    </source>
</evidence>
<dbReference type="EMBL" id="NBTY01000006">
    <property type="protein sequence ID" value="OTP80566.1"/>
    <property type="molecule type" value="Genomic_DNA"/>
</dbReference>
<feature type="transmembrane region" description="Helical" evidence="8">
    <location>
        <begin position="471"/>
        <end position="494"/>
    </location>
</feature>
<feature type="transmembrane region" description="Helical" evidence="8">
    <location>
        <begin position="114"/>
        <end position="134"/>
    </location>
</feature>
<accession>A0A242NAB2</accession>
<proteinExistence type="inferred from homology"/>
<evidence type="ECO:0000256" key="4">
    <source>
        <dbReference type="ARBA" id="ARBA00022475"/>
    </source>
</evidence>
<keyword evidence="5 8" id="KW-0812">Transmembrane</keyword>
<feature type="transmembrane region" description="Helical" evidence="8">
    <location>
        <begin position="565"/>
        <end position="591"/>
    </location>
</feature>
<evidence type="ECO:0000256" key="8">
    <source>
        <dbReference type="RuleBase" id="RU363032"/>
    </source>
</evidence>
<dbReference type="CDD" id="cd06261">
    <property type="entry name" value="TM_PBP2"/>
    <property type="match status" value="2"/>
</dbReference>
<dbReference type="GO" id="GO:0005886">
    <property type="term" value="C:plasma membrane"/>
    <property type="evidence" value="ECO:0007669"/>
    <property type="project" value="UniProtKB-SubCell"/>
</dbReference>
<keyword evidence="6 8" id="KW-1133">Transmembrane helix</keyword>
<keyword evidence="4" id="KW-1003">Cell membrane</keyword>
<dbReference type="GO" id="GO:0055085">
    <property type="term" value="P:transmembrane transport"/>
    <property type="evidence" value="ECO:0007669"/>
    <property type="project" value="InterPro"/>
</dbReference>
<dbReference type="Proteomes" id="UP000194546">
    <property type="component" value="Unassembled WGS sequence"/>
</dbReference>
<feature type="domain" description="ABC transmembrane type-1" evidence="9">
    <location>
        <begin position="78"/>
        <end position="284"/>
    </location>
</feature>
<dbReference type="InterPro" id="IPR035906">
    <property type="entry name" value="MetI-like_sf"/>
</dbReference>
<dbReference type="PANTHER" id="PTHR42929">
    <property type="entry name" value="INNER MEMBRANE ABC TRANSPORTER PERMEASE PROTEIN YDCU-RELATED-RELATED"/>
    <property type="match status" value="1"/>
</dbReference>
<gene>
    <name evidence="10" type="ORF">PAMC26510_02875</name>
</gene>
<protein>
    <submittedName>
        <fullName evidence="10">Spermidine Putrescine ABC transporter permease component PotB</fullName>
    </submittedName>
</protein>
<evidence type="ECO:0000259" key="9">
    <source>
        <dbReference type="PROSITE" id="PS50928"/>
    </source>
</evidence>
<feature type="transmembrane region" description="Helical" evidence="8">
    <location>
        <begin position="515"/>
        <end position="537"/>
    </location>
</feature>
<evidence type="ECO:0000313" key="10">
    <source>
        <dbReference type="EMBL" id="OTP80566.1"/>
    </source>
</evidence>
<feature type="transmembrane region" description="Helical" evidence="8">
    <location>
        <begin position="345"/>
        <end position="369"/>
    </location>
</feature>
<dbReference type="PROSITE" id="PS50928">
    <property type="entry name" value="ABC_TM1"/>
    <property type="match status" value="2"/>
</dbReference>
<feature type="domain" description="ABC transmembrane type-1" evidence="9">
    <location>
        <begin position="400"/>
        <end position="589"/>
    </location>
</feature>
<feature type="transmembrane region" description="Helical" evidence="8">
    <location>
        <begin position="220"/>
        <end position="243"/>
    </location>
</feature>
<dbReference type="SUPFAM" id="SSF161098">
    <property type="entry name" value="MetI-like"/>
    <property type="match status" value="2"/>
</dbReference>
<evidence type="ECO:0000313" key="11">
    <source>
        <dbReference type="Proteomes" id="UP000194546"/>
    </source>
</evidence>
<keyword evidence="7 8" id="KW-0472">Membrane</keyword>
<comment type="subcellular location">
    <subcellularLocation>
        <location evidence="1 8">Cell membrane</location>
        <topology evidence="1 8">Multi-pass membrane protein</topology>
    </subcellularLocation>
</comment>